<dbReference type="SUPFAM" id="SSF48403">
    <property type="entry name" value="Ankyrin repeat"/>
    <property type="match status" value="1"/>
</dbReference>
<dbReference type="EMBL" id="ML120405">
    <property type="protein sequence ID" value="RPA97307.1"/>
    <property type="molecule type" value="Genomic_DNA"/>
</dbReference>
<proteinExistence type="predicted"/>
<evidence type="ECO:0000313" key="2">
    <source>
        <dbReference type="Proteomes" id="UP000276215"/>
    </source>
</evidence>
<dbReference type="AlphaFoldDB" id="A0A3N4JJ72"/>
<protein>
    <submittedName>
        <fullName evidence="1">Uncharacterized protein</fullName>
    </submittedName>
</protein>
<accession>A0A3N4JJ72</accession>
<name>A0A3N4JJ72_9PEZI</name>
<keyword evidence="2" id="KW-1185">Reference proteome</keyword>
<dbReference type="OrthoDB" id="10057496at2759"/>
<sequence length="152" mass="16715">MCGTSSLRLTVLEGHEEAVRVLLGDERTDPNLLDSLWQALLHAAVGWSRKSGEVLRLLVADERVDVNWMDPAGVPPLSQAGVGWDEPAVRLKLSRKDVELDKMTLSTDRVYFMDLGIFELLAHHLVSKGKGSAVPYLRGVLEAPQCVLDSAK</sequence>
<dbReference type="Gene3D" id="1.25.40.20">
    <property type="entry name" value="Ankyrin repeat-containing domain"/>
    <property type="match status" value="1"/>
</dbReference>
<reference evidence="1 2" key="1">
    <citation type="journal article" date="2018" name="Nat. Ecol. Evol.">
        <title>Pezizomycetes genomes reveal the molecular basis of ectomycorrhizal truffle lifestyle.</title>
        <authorList>
            <person name="Murat C."/>
            <person name="Payen T."/>
            <person name="Noel B."/>
            <person name="Kuo A."/>
            <person name="Morin E."/>
            <person name="Chen J."/>
            <person name="Kohler A."/>
            <person name="Krizsan K."/>
            <person name="Balestrini R."/>
            <person name="Da Silva C."/>
            <person name="Montanini B."/>
            <person name="Hainaut M."/>
            <person name="Levati E."/>
            <person name="Barry K.W."/>
            <person name="Belfiori B."/>
            <person name="Cichocki N."/>
            <person name="Clum A."/>
            <person name="Dockter R.B."/>
            <person name="Fauchery L."/>
            <person name="Guy J."/>
            <person name="Iotti M."/>
            <person name="Le Tacon F."/>
            <person name="Lindquist E.A."/>
            <person name="Lipzen A."/>
            <person name="Malagnac F."/>
            <person name="Mello A."/>
            <person name="Molinier V."/>
            <person name="Miyauchi S."/>
            <person name="Poulain J."/>
            <person name="Riccioni C."/>
            <person name="Rubini A."/>
            <person name="Sitrit Y."/>
            <person name="Splivallo R."/>
            <person name="Traeger S."/>
            <person name="Wang M."/>
            <person name="Zifcakova L."/>
            <person name="Wipf D."/>
            <person name="Zambonelli A."/>
            <person name="Paolocci F."/>
            <person name="Nowrousian M."/>
            <person name="Ottonello S."/>
            <person name="Baldrian P."/>
            <person name="Spatafora J.W."/>
            <person name="Henrissat B."/>
            <person name="Nagy L.G."/>
            <person name="Aury J.M."/>
            <person name="Wincker P."/>
            <person name="Grigoriev I.V."/>
            <person name="Bonfante P."/>
            <person name="Martin F.M."/>
        </authorList>
    </citation>
    <scope>NUCLEOTIDE SEQUENCE [LARGE SCALE GENOMIC DNA]</scope>
    <source>
        <strain evidence="1 2">120613-1</strain>
    </source>
</reference>
<organism evidence="1 2">
    <name type="scientific">Choiromyces venosus 120613-1</name>
    <dbReference type="NCBI Taxonomy" id="1336337"/>
    <lineage>
        <taxon>Eukaryota</taxon>
        <taxon>Fungi</taxon>
        <taxon>Dikarya</taxon>
        <taxon>Ascomycota</taxon>
        <taxon>Pezizomycotina</taxon>
        <taxon>Pezizomycetes</taxon>
        <taxon>Pezizales</taxon>
        <taxon>Tuberaceae</taxon>
        <taxon>Choiromyces</taxon>
    </lineage>
</organism>
<dbReference type="Proteomes" id="UP000276215">
    <property type="component" value="Unassembled WGS sequence"/>
</dbReference>
<dbReference type="InterPro" id="IPR036770">
    <property type="entry name" value="Ankyrin_rpt-contain_sf"/>
</dbReference>
<gene>
    <name evidence="1" type="ORF">L873DRAFT_1844832</name>
</gene>
<evidence type="ECO:0000313" key="1">
    <source>
        <dbReference type="EMBL" id="RPA97307.1"/>
    </source>
</evidence>